<name>A0A9P6G096_9FUNG</name>
<proteinExistence type="predicted"/>
<dbReference type="GO" id="GO:0000012">
    <property type="term" value="P:single strand break repair"/>
    <property type="evidence" value="ECO:0007669"/>
    <property type="project" value="TreeGrafter"/>
</dbReference>
<evidence type="ECO:0000256" key="2">
    <source>
        <dbReference type="SAM" id="MobiDB-lite"/>
    </source>
</evidence>
<protein>
    <recommendedName>
        <fullName evidence="3">C2H2-type domain-containing protein</fullName>
    </recommendedName>
</protein>
<dbReference type="GO" id="GO:0005634">
    <property type="term" value="C:nucleus"/>
    <property type="evidence" value="ECO:0007669"/>
    <property type="project" value="TreeGrafter"/>
</dbReference>
<accession>A0A9P6G096</accession>
<dbReference type="PANTHER" id="PTHR12486:SF4">
    <property type="entry name" value="APRATAXIN"/>
    <property type="match status" value="1"/>
</dbReference>
<evidence type="ECO:0000259" key="3">
    <source>
        <dbReference type="PROSITE" id="PS00028"/>
    </source>
</evidence>
<gene>
    <name evidence="4" type="ORF">BGW38_005441</name>
</gene>
<dbReference type="EMBL" id="JAABOA010000345">
    <property type="protein sequence ID" value="KAF9584717.1"/>
    <property type="molecule type" value="Genomic_DNA"/>
</dbReference>
<dbReference type="GO" id="GO:0033699">
    <property type="term" value="F:DNA 5'-adenosine monophosphate hydrolase activity"/>
    <property type="evidence" value="ECO:0007669"/>
    <property type="project" value="TreeGrafter"/>
</dbReference>
<keyword evidence="1" id="KW-0378">Hydrolase</keyword>
<dbReference type="Pfam" id="PF16278">
    <property type="entry name" value="zf-C2HE"/>
    <property type="match status" value="1"/>
</dbReference>
<dbReference type="SUPFAM" id="SSF54197">
    <property type="entry name" value="HIT-like"/>
    <property type="match status" value="1"/>
</dbReference>
<dbReference type="Gene3D" id="3.30.428.10">
    <property type="entry name" value="HIT-like"/>
    <property type="match status" value="1"/>
</dbReference>
<dbReference type="GO" id="GO:1990165">
    <property type="term" value="F:single-strand break-containing DNA binding"/>
    <property type="evidence" value="ECO:0007669"/>
    <property type="project" value="TreeGrafter"/>
</dbReference>
<dbReference type="Pfam" id="PF11969">
    <property type="entry name" value="DcpS_C"/>
    <property type="match status" value="1"/>
</dbReference>
<feature type="compositionally biased region" description="Polar residues" evidence="2">
    <location>
        <begin position="66"/>
        <end position="76"/>
    </location>
</feature>
<feature type="domain" description="C2H2-type" evidence="3">
    <location>
        <begin position="257"/>
        <end position="277"/>
    </location>
</feature>
<dbReference type="GO" id="GO:0003725">
    <property type="term" value="F:double-stranded RNA binding"/>
    <property type="evidence" value="ECO:0007669"/>
    <property type="project" value="TreeGrafter"/>
</dbReference>
<dbReference type="Proteomes" id="UP000780801">
    <property type="component" value="Unassembled WGS sequence"/>
</dbReference>
<evidence type="ECO:0000313" key="5">
    <source>
        <dbReference type="Proteomes" id="UP000780801"/>
    </source>
</evidence>
<dbReference type="GO" id="GO:0030983">
    <property type="term" value="F:mismatched DNA binding"/>
    <property type="evidence" value="ECO:0007669"/>
    <property type="project" value="TreeGrafter"/>
</dbReference>
<dbReference type="PROSITE" id="PS00028">
    <property type="entry name" value="ZINC_FINGER_C2H2_1"/>
    <property type="match status" value="1"/>
</dbReference>
<dbReference type="AlphaFoldDB" id="A0A9P6G096"/>
<reference evidence="4" key="1">
    <citation type="journal article" date="2020" name="Fungal Divers.">
        <title>Resolving the Mortierellaceae phylogeny through synthesis of multi-gene phylogenetics and phylogenomics.</title>
        <authorList>
            <person name="Vandepol N."/>
            <person name="Liber J."/>
            <person name="Desiro A."/>
            <person name="Na H."/>
            <person name="Kennedy M."/>
            <person name="Barry K."/>
            <person name="Grigoriev I.V."/>
            <person name="Miller A.N."/>
            <person name="O'Donnell K."/>
            <person name="Stajich J.E."/>
            <person name="Bonito G."/>
        </authorList>
    </citation>
    <scope>NUCLEOTIDE SEQUENCE</scope>
    <source>
        <strain evidence="4">KOD1015</strain>
    </source>
</reference>
<dbReference type="InterPro" id="IPR036265">
    <property type="entry name" value="HIT-like_sf"/>
</dbReference>
<organism evidence="4 5">
    <name type="scientific">Lunasporangiospora selenospora</name>
    <dbReference type="NCBI Taxonomy" id="979761"/>
    <lineage>
        <taxon>Eukaryota</taxon>
        <taxon>Fungi</taxon>
        <taxon>Fungi incertae sedis</taxon>
        <taxon>Mucoromycota</taxon>
        <taxon>Mortierellomycotina</taxon>
        <taxon>Mortierellomycetes</taxon>
        <taxon>Mortierellales</taxon>
        <taxon>Mortierellaceae</taxon>
        <taxon>Lunasporangiospora</taxon>
    </lineage>
</organism>
<dbReference type="InterPro" id="IPR032566">
    <property type="entry name" value="Znf-C2HE"/>
</dbReference>
<dbReference type="InterPro" id="IPR013087">
    <property type="entry name" value="Znf_C2H2_type"/>
</dbReference>
<dbReference type="GO" id="GO:0003697">
    <property type="term" value="F:single-stranded DNA binding"/>
    <property type="evidence" value="ECO:0007669"/>
    <property type="project" value="TreeGrafter"/>
</dbReference>
<evidence type="ECO:0000313" key="4">
    <source>
        <dbReference type="EMBL" id="KAF9584717.1"/>
    </source>
</evidence>
<evidence type="ECO:0000256" key="1">
    <source>
        <dbReference type="ARBA" id="ARBA00022801"/>
    </source>
</evidence>
<comment type="caution">
    <text evidence="4">The sequence shown here is derived from an EMBL/GenBank/DDBJ whole genome shotgun (WGS) entry which is preliminary data.</text>
</comment>
<dbReference type="PANTHER" id="PTHR12486">
    <property type="entry name" value="APRATAXIN-RELATED"/>
    <property type="match status" value="1"/>
</dbReference>
<sequence>MQSHGNIHTVEAILAREDTSAQIPVLDTGFDKDTLLMPPYYANSVPTADILITVQPNERRNDQANDDNWITVPSQKTKPREHRHTYRPYESHFLVYLKQVSAIPRDVAYWHDDKHLIIRDKFPKSIFHLLVLPRMRIDRVTDLHGPGGINCVRQLQERGQWLIHRLQEEQRSNGLPVPEFRMGFHIIPSMIQLHLHVISQDFVADALTKKNHWNSFTTDFFVEPETVIKVINEKGYFAMTPEELYRFKRLLDRPLLCHRCSIRLVNMTELKNHLKRHLAENEETN</sequence>
<dbReference type="OrthoDB" id="3512845at2759"/>
<keyword evidence="5" id="KW-1185">Reference proteome</keyword>
<feature type="region of interest" description="Disordered" evidence="2">
    <location>
        <begin position="61"/>
        <end position="83"/>
    </location>
</feature>